<dbReference type="OrthoDB" id="9797829at2"/>
<evidence type="ECO:0000256" key="1">
    <source>
        <dbReference type="ARBA" id="ARBA00022676"/>
    </source>
</evidence>
<dbReference type="Proteomes" id="UP000076563">
    <property type="component" value="Unassembled WGS sequence"/>
</dbReference>
<sequence>MRAAYFTPLNPDRSGISDYNEELLPYLSKYMDIDLFVKNKKLSNSSIKENFKVYDYRKFPAVHLEKPYDTIIYHMGNNYKLHEHIFETMIQYPGIVVLHDYAIHHFMAENTLQKGNSEQYTAEMIYNYGYEGLEQANKFFNGEIAPLWESDSISYPLNKKVIDSCSALILTSDFVYKKIITNYGSDLPSSTIPLHTPEVMSYQEMDKLRKELREKYNLPENNLILGSFGFATKNKRIHVILETLGRLLKTYDQFTFIIVGETSDDLNIKSLIKNYHLEKNVVVTGYTDLEQFKEYIILTDICFNLRYPIQGESSAALVRMMGMAKLVIVTDIGAFADYPDDTVIKIPYDNKEQEHLYNQLLFLFNNNHKLKEVGERASTYIKENQSLEVVSKKYHDFIFDIVNGKKVNARLAMNPFYNTIAVELVGLKLQKENYLITSILKEISEVFDYN</sequence>
<evidence type="ECO:0000313" key="5">
    <source>
        <dbReference type="Proteomes" id="UP000076563"/>
    </source>
</evidence>
<dbReference type="InterPro" id="IPR001296">
    <property type="entry name" value="Glyco_trans_1"/>
</dbReference>
<dbReference type="RefSeq" id="WP_063188445.1">
    <property type="nucleotide sequence ID" value="NZ_LQRA01000121.1"/>
</dbReference>
<evidence type="ECO:0000256" key="2">
    <source>
        <dbReference type="ARBA" id="ARBA00022679"/>
    </source>
</evidence>
<keyword evidence="1" id="KW-0328">Glycosyltransferase</keyword>
<reference evidence="5" key="1">
    <citation type="submission" date="2016-01" db="EMBL/GenBank/DDBJ databases">
        <title>Draft genome of Chromobacterium sp. F49.</title>
        <authorList>
            <person name="Hong K.W."/>
        </authorList>
    </citation>
    <scope>NUCLEOTIDE SEQUENCE [LARGE SCALE GENOMIC DNA]</scope>
    <source>
        <strain evidence="5">M63</strain>
    </source>
</reference>
<protein>
    <recommendedName>
        <fullName evidence="3">Glycosyl transferase family 1 domain-containing protein</fullName>
    </recommendedName>
</protein>
<dbReference type="PANTHER" id="PTHR12526:SF510">
    <property type="entry name" value="D-INOSITOL 3-PHOSPHATE GLYCOSYLTRANSFERASE"/>
    <property type="match status" value="1"/>
</dbReference>
<dbReference type="PANTHER" id="PTHR12526">
    <property type="entry name" value="GLYCOSYLTRANSFERASE"/>
    <property type="match status" value="1"/>
</dbReference>
<dbReference type="SUPFAM" id="SSF53756">
    <property type="entry name" value="UDP-Glycosyltransferase/glycogen phosphorylase"/>
    <property type="match status" value="1"/>
</dbReference>
<accession>A0A163SZE9</accession>
<dbReference type="Gene3D" id="3.40.50.2000">
    <property type="entry name" value="Glycogen Phosphorylase B"/>
    <property type="match status" value="1"/>
</dbReference>
<feature type="domain" description="Glycosyl transferase family 1" evidence="3">
    <location>
        <begin position="209"/>
        <end position="377"/>
    </location>
</feature>
<gene>
    <name evidence="4" type="ORF">AV654_06270</name>
</gene>
<dbReference type="GO" id="GO:0016757">
    <property type="term" value="F:glycosyltransferase activity"/>
    <property type="evidence" value="ECO:0007669"/>
    <property type="project" value="UniProtKB-KW"/>
</dbReference>
<dbReference type="EMBL" id="LQRA01000121">
    <property type="protein sequence ID" value="KZE70486.1"/>
    <property type="molecule type" value="Genomic_DNA"/>
</dbReference>
<name>A0A163SZE9_9BACL</name>
<evidence type="ECO:0000313" key="4">
    <source>
        <dbReference type="EMBL" id="KZE70486.1"/>
    </source>
</evidence>
<evidence type="ECO:0000259" key="3">
    <source>
        <dbReference type="Pfam" id="PF00534"/>
    </source>
</evidence>
<keyword evidence="5" id="KW-1185">Reference proteome</keyword>
<keyword evidence="2" id="KW-0808">Transferase</keyword>
<comment type="caution">
    <text evidence="4">The sequence shown here is derived from an EMBL/GenBank/DDBJ whole genome shotgun (WGS) entry which is preliminary data.</text>
</comment>
<dbReference type="CDD" id="cd03801">
    <property type="entry name" value="GT4_PimA-like"/>
    <property type="match status" value="1"/>
</dbReference>
<organism evidence="4 5">
    <name type="scientific">Paenibacillus elgii</name>
    <dbReference type="NCBI Taxonomy" id="189691"/>
    <lineage>
        <taxon>Bacteria</taxon>
        <taxon>Bacillati</taxon>
        <taxon>Bacillota</taxon>
        <taxon>Bacilli</taxon>
        <taxon>Bacillales</taxon>
        <taxon>Paenibacillaceae</taxon>
        <taxon>Paenibacillus</taxon>
    </lineage>
</organism>
<dbReference type="AlphaFoldDB" id="A0A163SZE9"/>
<proteinExistence type="predicted"/>
<dbReference type="Pfam" id="PF00534">
    <property type="entry name" value="Glycos_transf_1"/>
    <property type="match status" value="1"/>
</dbReference>